<proteinExistence type="predicted"/>
<accession>D1B1X0</accession>
<protein>
    <submittedName>
        <fullName evidence="1">Uncharacterized protein</fullName>
    </submittedName>
</protein>
<evidence type="ECO:0000313" key="1">
    <source>
        <dbReference type="EMBL" id="ACZ12090.1"/>
    </source>
</evidence>
<dbReference type="HOGENOM" id="CLU_1377495_0_0_7"/>
<reference evidence="2" key="1">
    <citation type="submission" date="2009-11" db="EMBL/GenBank/DDBJ databases">
        <title>The complete genome of Sulfurospirillum deleyianum DSM 6946.</title>
        <authorList>
            <consortium name="US DOE Joint Genome Institute (JGI-PGF)"/>
            <person name="Lucas S."/>
            <person name="Copeland A."/>
            <person name="Lapidus A."/>
            <person name="Glavina del Rio T."/>
            <person name="Dalin E."/>
            <person name="Tice H."/>
            <person name="Bruce D."/>
            <person name="Goodwin L."/>
            <person name="Pitluck S."/>
            <person name="Kyrpides N."/>
            <person name="Mavromatis K."/>
            <person name="Ivanova N."/>
            <person name="Ovchinnikova G."/>
            <person name="Munk A.C."/>
            <person name="Lu M."/>
            <person name="Brettin T."/>
            <person name="Detter J.C."/>
            <person name="Han C."/>
            <person name="Tapia R."/>
            <person name="Larimer F."/>
            <person name="Land M."/>
            <person name="Hauser L."/>
            <person name="Markowitz V."/>
            <person name="Cheng J.F."/>
            <person name="Hugenholtz P."/>
            <person name="Woyke T."/>
            <person name="Wu D."/>
            <person name="Aumann P."/>
            <person name="Schneider S."/>
            <person name="Lang E."/>
            <person name="Spring S."/>
            <person name="Klenk H.P."/>
            <person name="Eisen J.A."/>
        </authorList>
    </citation>
    <scope>NUCLEOTIDE SEQUENCE [LARGE SCALE GENOMIC DNA]</scope>
    <source>
        <strain evidence="2">ATCC 51133 / DSM 6946 / 5175</strain>
    </source>
</reference>
<sequence length="198" mass="22496">MKKETLYLIEYLAKSEKNPFYARVIEHLTSCMLYSPSSLTQTRLSTMMHHYGLEIPKDENDAQKRLDVALDAVLPSSLNEGKKALFMTLLASNFPKKKGFLTLSLELFLSQLEPVEKSIYENLLAYVSGLNRGLALFYVLAKDQTTPFTPEQLVSLGSFLHVTLCQLIFNEEELGALEEGLKSLMSVYLTLYGKYLYM</sequence>
<reference evidence="1 2" key="2">
    <citation type="journal article" date="2010" name="Stand. Genomic Sci.">
        <title>Complete genome sequence of Sulfurospirillum deleyianum type strain (5175).</title>
        <authorList>
            <person name="Sikorski J."/>
            <person name="Lapidus A."/>
            <person name="Copeland A."/>
            <person name="Glavina Del Rio T."/>
            <person name="Nolan M."/>
            <person name="Lucas S."/>
            <person name="Chen F."/>
            <person name="Tice H."/>
            <person name="Cheng J.F."/>
            <person name="Saunders E."/>
            <person name="Bruce D."/>
            <person name="Goodwin L."/>
            <person name="Pitluck S."/>
            <person name="Ovchinnikova G."/>
            <person name="Pati A."/>
            <person name="Ivanova N."/>
            <person name="Mavromatis K."/>
            <person name="Chen A."/>
            <person name="Palaniappan K."/>
            <person name="Chain P."/>
            <person name="Land M."/>
            <person name="Hauser L."/>
            <person name="Chang Y.J."/>
            <person name="Jeffries C.D."/>
            <person name="Brettin T."/>
            <person name="Detter J.C."/>
            <person name="Han C."/>
            <person name="Rohde M."/>
            <person name="Lang E."/>
            <person name="Spring S."/>
            <person name="Goker M."/>
            <person name="Bristow J."/>
            <person name="Eisen J.A."/>
            <person name="Markowitz V."/>
            <person name="Hugenholtz P."/>
            <person name="Kyrpides N.C."/>
            <person name="Klenk H.P."/>
        </authorList>
    </citation>
    <scope>NUCLEOTIDE SEQUENCE [LARGE SCALE GENOMIC DNA]</scope>
    <source>
        <strain evidence="2">ATCC 51133 / DSM 6946 / 5175</strain>
    </source>
</reference>
<name>D1B1X0_SULD5</name>
<dbReference type="OrthoDB" id="5339210at2"/>
<dbReference type="EMBL" id="CP001816">
    <property type="protein sequence ID" value="ACZ12090.1"/>
    <property type="molecule type" value="Genomic_DNA"/>
</dbReference>
<dbReference type="AlphaFoldDB" id="D1B1X0"/>
<dbReference type="STRING" id="525898.Sdel_1065"/>
<dbReference type="Proteomes" id="UP000002222">
    <property type="component" value="Chromosome"/>
</dbReference>
<organism evidence="1 2">
    <name type="scientific">Sulfurospirillum deleyianum (strain ATCC 51133 / DSM 6946 / 5175)</name>
    <dbReference type="NCBI Taxonomy" id="525898"/>
    <lineage>
        <taxon>Bacteria</taxon>
        <taxon>Pseudomonadati</taxon>
        <taxon>Campylobacterota</taxon>
        <taxon>Epsilonproteobacteria</taxon>
        <taxon>Campylobacterales</taxon>
        <taxon>Sulfurospirillaceae</taxon>
        <taxon>Sulfurospirillum</taxon>
    </lineage>
</organism>
<gene>
    <name evidence="1" type="ordered locus">Sdel_1065</name>
</gene>
<keyword evidence="2" id="KW-1185">Reference proteome</keyword>
<dbReference type="KEGG" id="sdl:Sdel_1065"/>
<evidence type="ECO:0000313" key="2">
    <source>
        <dbReference type="Proteomes" id="UP000002222"/>
    </source>
</evidence>